<dbReference type="Proteomes" id="UP000178885">
    <property type="component" value="Unassembled WGS sequence"/>
</dbReference>
<evidence type="ECO:0000256" key="1">
    <source>
        <dbReference type="ARBA" id="ARBA00004903"/>
    </source>
</evidence>
<comment type="caution">
    <text evidence="11">The sequence shown here is derived from an EMBL/GenBank/DDBJ whole genome shotgun (WGS) entry which is preliminary data.</text>
</comment>
<keyword evidence="4 8" id="KW-0554">One-carbon metabolism</keyword>
<dbReference type="EC" id="1.5.1.3" evidence="3 8"/>
<evidence type="ECO:0000256" key="5">
    <source>
        <dbReference type="ARBA" id="ARBA00022857"/>
    </source>
</evidence>
<dbReference type="Pfam" id="PF00186">
    <property type="entry name" value="DHFR_1"/>
    <property type="match status" value="1"/>
</dbReference>
<gene>
    <name evidence="11" type="ORF">A2151_00885</name>
</gene>
<dbReference type="InterPro" id="IPR024072">
    <property type="entry name" value="DHFR-like_dom_sf"/>
</dbReference>
<evidence type="ECO:0000256" key="7">
    <source>
        <dbReference type="ARBA" id="ARBA00025067"/>
    </source>
</evidence>
<dbReference type="NCBIfam" id="NF008037">
    <property type="entry name" value="PRK10769.1"/>
    <property type="match status" value="1"/>
</dbReference>
<accession>A0A1F6TNX7</accession>
<protein>
    <recommendedName>
        <fullName evidence="3 8">Dihydrofolate reductase</fullName>
        <ecNumber evidence="3 8">1.5.1.3</ecNumber>
    </recommendedName>
</protein>
<evidence type="ECO:0000259" key="10">
    <source>
        <dbReference type="PROSITE" id="PS51330"/>
    </source>
</evidence>
<evidence type="ECO:0000256" key="3">
    <source>
        <dbReference type="ARBA" id="ARBA00012856"/>
    </source>
</evidence>
<dbReference type="PIRSF" id="PIRSF000194">
    <property type="entry name" value="DHFR"/>
    <property type="match status" value="1"/>
</dbReference>
<dbReference type="InterPro" id="IPR012259">
    <property type="entry name" value="DHFR"/>
</dbReference>
<reference evidence="11 12" key="1">
    <citation type="journal article" date="2016" name="Nat. Commun.">
        <title>Thousands of microbial genomes shed light on interconnected biogeochemical processes in an aquifer system.</title>
        <authorList>
            <person name="Anantharaman K."/>
            <person name="Brown C.T."/>
            <person name="Hug L.A."/>
            <person name="Sharon I."/>
            <person name="Castelle C.J."/>
            <person name="Probst A.J."/>
            <person name="Thomas B.C."/>
            <person name="Singh A."/>
            <person name="Wilkins M.J."/>
            <person name="Karaoz U."/>
            <person name="Brodie E.L."/>
            <person name="Williams K.H."/>
            <person name="Hubbard S.S."/>
            <person name="Banfield J.F."/>
        </authorList>
    </citation>
    <scope>NUCLEOTIDE SEQUENCE [LARGE SCALE GENOMIC DNA]</scope>
</reference>
<dbReference type="Gene3D" id="3.40.430.10">
    <property type="entry name" value="Dihydrofolate Reductase, subunit A"/>
    <property type="match status" value="1"/>
</dbReference>
<dbReference type="SUPFAM" id="SSF53597">
    <property type="entry name" value="Dihydrofolate reductase-like"/>
    <property type="match status" value="1"/>
</dbReference>
<evidence type="ECO:0000256" key="2">
    <source>
        <dbReference type="ARBA" id="ARBA00009539"/>
    </source>
</evidence>
<dbReference type="GO" id="GO:0046654">
    <property type="term" value="P:tetrahydrofolate biosynthetic process"/>
    <property type="evidence" value="ECO:0007669"/>
    <property type="project" value="UniProtKB-UniPathway"/>
</dbReference>
<dbReference type="PRINTS" id="PR00070">
    <property type="entry name" value="DHFR"/>
</dbReference>
<dbReference type="PROSITE" id="PS00075">
    <property type="entry name" value="DHFR_1"/>
    <property type="match status" value="1"/>
</dbReference>
<sequence>MISIIAALAENRVIGNGNALPWRLPNDLRRFRRLTTGHAVIMGRKNYESIGKPLPERRNIVITRQPDYAAPGCRMAHSLEEALAAAGDDPEIFVIGGAEVYAQALPRARRLYLTLVHGAVAGDVLFPQLDWSEWTELDRERHEPDDQHAYAYSFVTFERKQTAPR</sequence>
<dbReference type="InterPro" id="IPR017925">
    <property type="entry name" value="DHFR_CS"/>
</dbReference>
<keyword evidence="6 8" id="KW-0560">Oxidoreductase</keyword>
<dbReference type="STRING" id="1817760.A2151_00885"/>
<comment type="catalytic activity">
    <reaction evidence="8">
        <text>(6S)-5,6,7,8-tetrahydrofolate + NADP(+) = 7,8-dihydrofolate + NADPH + H(+)</text>
        <dbReference type="Rhea" id="RHEA:15009"/>
        <dbReference type="ChEBI" id="CHEBI:15378"/>
        <dbReference type="ChEBI" id="CHEBI:57451"/>
        <dbReference type="ChEBI" id="CHEBI:57453"/>
        <dbReference type="ChEBI" id="CHEBI:57783"/>
        <dbReference type="ChEBI" id="CHEBI:58349"/>
        <dbReference type="EC" id="1.5.1.3"/>
    </reaction>
</comment>
<evidence type="ECO:0000256" key="8">
    <source>
        <dbReference type="PIRNR" id="PIRNR000194"/>
    </source>
</evidence>
<evidence type="ECO:0000256" key="9">
    <source>
        <dbReference type="RuleBase" id="RU004474"/>
    </source>
</evidence>
<dbReference type="EMBL" id="MFSU01000074">
    <property type="protein sequence ID" value="OGI46805.1"/>
    <property type="molecule type" value="Genomic_DNA"/>
</dbReference>
<dbReference type="GO" id="GO:0005829">
    <property type="term" value="C:cytosol"/>
    <property type="evidence" value="ECO:0007669"/>
    <property type="project" value="TreeGrafter"/>
</dbReference>
<feature type="domain" description="DHFR" evidence="10">
    <location>
        <begin position="1"/>
        <end position="159"/>
    </location>
</feature>
<dbReference type="GO" id="GO:0006730">
    <property type="term" value="P:one-carbon metabolic process"/>
    <property type="evidence" value="ECO:0007669"/>
    <property type="project" value="UniProtKB-KW"/>
</dbReference>
<comment type="similarity">
    <text evidence="2 8 9">Belongs to the dihydrofolate reductase family.</text>
</comment>
<name>A0A1F6TNX7_9PROT</name>
<dbReference type="UniPathway" id="UPA00077">
    <property type="reaction ID" value="UER00158"/>
</dbReference>
<comment type="function">
    <text evidence="7 8">Key enzyme in folate metabolism. Catalyzes an essential reaction for de novo glycine and purine synthesis, and for DNA precursor synthesis.</text>
</comment>
<dbReference type="GO" id="GO:0004146">
    <property type="term" value="F:dihydrofolate reductase activity"/>
    <property type="evidence" value="ECO:0007669"/>
    <property type="project" value="UniProtKB-EC"/>
</dbReference>
<organism evidence="11 12">
    <name type="scientific">Candidatus Muproteobacteria bacterium RBG_16_65_34</name>
    <dbReference type="NCBI Taxonomy" id="1817760"/>
    <lineage>
        <taxon>Bacteria</taxon>
        <taxon>Pseudomonadati</taxon>
        <taxon>Pseudomonadota</taxon>
        <taxon>Candidatus Muproteobacteria</taxon>
    </lineage>
</organism>
<dbReference type="GO" id="GO:0046655">
    <property type="term" value="P:folic acid metabolic process"/>
    <property type="evidence" value="ECO:0007669"/>
    <property type="project" value="TreeGrafter"/>
</dbReference>
<dbReference type="PANTHER" id="PTHR48069">
    <property type="entry name" value="DIHYDROFOLATE REDUCTASE"/>
    <property type="match status" value="1"/>
</dbReference>
<proteinExistence type="inferred from homology"/>
<keyword evidence="5 8" id="KW-0521">NADP</keyword>
<dbReference type="InterPro" id="IPR001796">
    <property type="entry name" value="DHFR_dom"/>
</dbReference>
<dbReference type="FunFam" id="3.40.430.10:FF:000001">
    <property type="entry name" value="Dihydrofolate reductase"/>
    <property type="match status" value="1"/>
</dbReference>
<dbReference type="AlphaFoldDB" id="A0A1F6TNX7"/>
<dbReference type="CDD" id="cd00209">
    <property type="entry name" value="DHFR"/>
    <property type="match status" value="1"/>
</dbReference>
<evidence type="ECO:0000313" key="12">
    <source>
        <dbReference type="Proteomes" id="UP000178885"/>
    </source>
</evidence>
<dbReference type="PANTHER" id="PTHR48069:SF3">
    <property type="entry name" value="DIHYDROFOLATE REDUCTASE"/>
    <property type="match status" value="1"/>
</dbReference>
<evidence type="ECO:0000313" key="11">
    <source>
        <dbReference type="EMBL" id="OGI46805.1"/>
    </source>
</evidence>
<dbReference type="PROSITE" id="PS51330">
    <property type="entry name" value="DHFR_2"/>
    <property type="match status" value="1"/>
</dbReference>
<comment type="pathway">
    <text evidence="1 8">Cofactor biosynthesis; tetrahydrofolate biosynthesis; 5,6,7,8-tetrahydrofolate from 7,8-dihydrofolate: step 1/1.</text>
</comment>
<evidence type="ECO:0000256" key="6">
    <source>
        <dbReference type="ARBA" id="ARBA00023002"/>
    </source>
</evidence>
<dbReference type="GO" id="GO:0070401">
    <property type="term" value="F:NADP+ binding"/>
    <property type="evidence" value="ECO:0007669"/>
    <property type="project" value="UniProtKB-ARBA"/>
</dbReference>
<evidence type="ECO:0000256" key="4">
    <source>
        <dbReference type="ARBA" id="ARBA00022563"/>
    </source>
</evidence>
<dbReference type="GO" id="GO:0046452">
    <property type="term" value="P:dihydrofolate metabolic process"/>
    <property type="evidence" value="ECO:0007669"/>
    <property type="project" value="TreeGrafter"/>
</dbReference>